<feature type="signal peptide" evidence="1">
    <location>
        <begin position="1"/>
        <end position="19"/>
    </location>
</feature>
<accession>A0AA36MFF5</accession>
<evidence type="ECO:0000313" key="3">
    <source>
        <dbReference type="Proteomes" id="UP001176961"/>
    </source>
</evidence>
<keyword evidence="3" id="KW-1185">Reference proteome</keyword>
<dbReference type="AlphaFoldDB" id="A0AA36MFF5"/>
<proteinExistence type="predicted"/>
<reference evidence="2" key="1">
    <citation type="submission" date="2023-07" db="EMBL/GenBank/DDBJ databases">
        <authorList>
            <consortium name="CYATHOMIX"/>
        </authorList>
    </citation>
    <scope>NUCLEOTIDE SEQUENCE</scope>
    <source>
        <strain evidence="2">N/A</strain>
    </source>
</reference>
<evidence type="ECO:0000313" key="2">
    <source>
        <dbReference type="EMBL" id="CAJ0607908.1"/>
    </source>
</evidence>
<dbReference type="EMBL" id="CATQJL010000316">
    <property type="protein sequence ID" value="CAJ0607908.1"/>
    <property type="molecule type" value="Genomic_DNA"/>
</dbReference>
<feature type="chain" id="PRO_5041269701" evidence="1">
    <location>
        <begin position="20"/>
        <end position="110"/>
    </location>
</feature>
<gene>
    <name evidence="2" type="ORF">CYNAS_LOCUS19891</name>
</gene>
<evidence type="ECO:0000256" key="1">
    <source>
        <dbReference type="SAM" id="SignalP"/>
    </source>
</evidence>
<name>A0AA36MFF5_CYLNA</name>
<organism evidence="2 3">
    <name type="scientific">Cylicocyclus nassatus</name>
    <name type="common">Nematode worm</name>
    <dbReference type="NCBI Taxonomy" id="53992"/>
    <lineage>
        <taxon>Eukaryota</taxon>
        <taxon>Metazoa</taxon>
        <taxon>Ecdysozoa</taxon>
        <taxon>Nematoda</taxon>
        <taxon>Chromadorea</taxon>
        <taxon>Rhabditida</taxon>
        <taxon>Rhabditina</taxon>
        <taxon>Rhabditomorpha</taxon>
        <taxon>Strongyloidea</taxon>
        <taxon>Strongylidae</taxon>
        <taxon>Cylicocyclus</taxon>
    </lineage>
</organism>
<keyword evidence="1" id="KW-0732">Signal</keyword>
<dbReference type="Proteomes" id="UP001176961">
    <property type="component" value="Unassembled WGS sequence"/>
</dbReference>
<sequence length="110" mass="12925">MKLLGAILLFSLYYDSSAGIDIWCQQACPYYRRFPAIWNARIDVYGTARTCNIADLRTFCNELYHMIKRSQMPDGPLRNDEKTIIQNMGRYTWRDWCNGRGYMGPNCHMP</sequence>
<protein>
    <submittedName>
        <fullName evidence="2">Uncharacterized protein</fullName>
    </submittedName>
</protein>
<comment type="caution">
    <text evidence="2">The sequence shown here is derived from an EMBL/GenBank/DDBJ whole genome shotgun (WGS) entry which is preliminary data.</text>
</comment>